<name>S6AZA4_BABBO</name>
<reference evidence="2" key="1">
    <citation type="journal article" date="2014" name="BMC Genomics">
        <title>The Babesia bovis gene and promoter model: an update from full-length EST analysis.</title>
        <authorList>
            <person name="Yamagishi J."/>
            <person name="Wakaguri H."/>
            <person name="Yokoyama N."/>
            <person name="Yamashita R."/>
            <person name="Suzuki Y."/>
            <person name="Xuan X."/>
            <person name="Igarashi I."/>
        </authorList>
    </citation>
    <scope>NUCLEOTIDE SEQUENCE</scope>
    <source>
        <strain evidence="2">Texas</strain>
    </source>
</reference>
<feature type="region of interest" description="Disordered" evidence="1">
    <location>
        <begin position="1"/>
        <end position="21"/>
    </location>
</feature>
<organism evidence="2">
    <name type="scientific">Babesia bovis</name>
    <dbReference type="NCBI Taxonomy" id="5865"/>
    <lineage>
        <taxon>Eukaryota</taxon>
        <taxon>Sar</taxon>
        <taxon>Alveolata</taxon>
        <taxon>Apicomplexa</taxon>
        <taxon>Aconoidasida</taxon>
        <taxon>Piroplasmida</taxon>
        <taxon>Babesiidae</taxon>
        <taxon>Babesia</taxon>
    </lineage>
</organism>
<feature type="compositionally biased region" description="Polar residues" evidence="1">
    <location>
        <begin position="11"/>
        <end position="20"/>
    </location>
</feature>
<dbReference type="AlphaFoldDB" id="S6AZA4"/>
<protein>
    <submittedName>
        <fullName evidence="2">Uncharacterized protein</fullName>
    </submittedName>
</protein>
<dbReference type="EMBL" id="AK440564">
    <property type="protein sequence ID" value="BAN64358.1"/>
    <property type="molecule type" value="mRNA"/>
</dbReference>
<sequence length="55" mass="5694">MSHISGCLPCPTSSKTSSRSIGAPGLILFSAERMIFTVTAVSKPENGTSESRPPA</sequence>
<evidence type="ECO:0000313" key="2">
    <source>
        <dbReference type="EMBL" id="BAN64358.1"/>
    </source>
</evidence>
<accession>S6AZA4</accession>
<proteinExistence type="evidence at transcript level"/>
<evidence type="ECO:0000256" key="1">
    <source>
        <dbReference type="SAM" id="MobiDB-lite"/>
    </source>
</evidence>